<proteinExistence type="predicted"/>
<gene>
    <name evidence="1" type="ORF">GALL_134020</name>
</gene>
<protein>
    <submittedName>
        <fullName evidence="1">Uncharacterized protein</fullName>
    </submittedName>
</protein>
<dbReference type="AlphaFoldDB" id="A0A1J5SWS0"/>
<dbReference type="EMBL" id="MLJW01000057">
    <property type="protein sequence ID" value="OIR04470.1"/>
    <property type="molecule type" value="Genomic_DNA"/>
</dbReference>
<comment type="caution">
    <text evidence="1">The sequence shown here is derived from an EMBL/GenBank/DDBJ whole genome shotgun (WGS) entry which is preliminary data.</text>
</comment>
<name>A0A1J5SWS0_9ZZZZ</name>
<evidence type="ECO:0000313" key="1">
    <source>
        <dbReference type="EMBL" id="OIR04470.1"/>
    </source>
</evidence>
<organism evidence="1">
    <name type="scientific">mine drainage metagenome</name>
    <dbReference type="NCBI Taxonomy" id="410659"/>
    <lineage>
        <taxon>unclassified sequences</taxon>
        <taxon>metagenomes</taxon>
        <taxon>ecological metagenomes</taxon>
    </lineage>
</organism>
<sequence length="30" mass="3521">MVVILVQVKQLKFKLQILLNLGLVKRLKML</sequence>
<reference evidence="1" key="1">
    <citation type="submission" date="2016-10" db="EMBL/GenBank/DDBJ databases">
        <title>Sequence of Gallionella enrichment culture.</title>
        <authorList>
            <person name="Poehlein A."/>
            <person name="Muehling M."/>
            <person name="Daniel R."/>
        </authorList>
    </citation>
    <scope>NUCLEOTIDE SEQUENCE</scope>
</reference>
<accession>A0A1J5SWS0</accession>